<evidence type="ECO:0000256" key="3">
    <source>
        <dbReference type="ARBA" id="ARBA00023186"/>
    </source>
</evidence>
<dbReference type="InterPro" id="IPR036869">
    <property type="entry name" value="J_dom_sf"/>
</dbReference>
<dbReference type="PANTHER" id="PTHR43096">
    <property type="entry name" value="DNAJ HOMOLOG 1, MITOCHONDRIAL-RELATED"/>
    <property type="match status" value="1"/>
</dbReference>
<evidence type="ECO:0000313" key="7">
    <source>
        <dbReference type="Proteomes" id="UP000194432"/>
    </source>
</evidence>
<sequence>MEFKDYYQVLGVSKTATADDIKKAYRKLARKYHPDVSKEADAAARMAEVNEANAVLSDPEKREAYDALGRQAPHRPGQDFRPPPNWDAGFEFSDGAGTAGGPDGEFSDFFEQLFGRHARAQRAQSHYREAPRDAEWGGTPQPSRGNDHHARIELDLLDAYQGAERSLTLRGARLDDAGRMVHEQRNLQVKIPKGVREGQLIRLTGQGSPGTGGAPAGDLFLEVQFKPDPRWRAIDRDVYQPVAVAPWEAELGAVIEVHTPAGALEVTVPAHWKSARKLRLKGRGIPAATPGDLYLELSVALPPAHSDAERAAYTAMAKAFPRFDPRATPGA</sequence>
<keyword evidence="2" id="KW-0238">DNA-binding</keyword>
<dbReference type="KEGG" id="acin:CBP34_16310"/>
<dbReference type="InterPro" id="IPR002939">
    <property type="entry name" value="DnaJ_C"/>
</dbReference>
<proteinExistence type="predicted"/>
<dbReference type="GO" id="GO:0003677">
    <property type="term" value="F:DNA binding"/>
    <property type="evidence" value="ECO:0007669"/>
    <property type="project" value="UniProtKB-KW"/>
</dbReference>
<feature type="compositionally biased region" description="Basic and acidic residues" evidence="4">
    <location>
        <begin position="126"/>
        <end position="135"/>
    </location>
</feature>
<dbReference type="PRINTS" id="PR00625">
    <property type="entry name" value="JDOMAIN"/>
</dbReference>
<dbReference type="PROSITE" id="PS50076">
    <property type="entry name" value="DNAJ_2"/>
    <property type="match status" value="1"/>
</dbReference>
<dbReference type="CDD" id="cd06257">
    <property type="entry name" value="DnaJ"/>
    <property type="match status" value="1"/>
</dbReference>
<dbReference type="InterPro" id="IPR001623">
    <property type="entry name" value="DnaJ_domain"/>
</dbReference>
<keyword evidence="3" id="KW-0143">Chaperone</keyword>
<dbReference type="Pfam" id="PF00226">
    <property type="entry name" value="DnaJ"/>
    <property type="match status" value="1"/>
</dbReference>
<dbReference type="InterPro" id="IPR008971">
    <property type="entry name" value="HSP40/DnaJ_pept-bd"/>
</dbReference>
<name>A0A240U676_9BURK</name>
<dbReference type="SMART" id="SM00271">
    <property type="entry name" value="DnaJ"/>
    <property type="match status" value="1"/>
</dbReference>
<keyword evidence="7" id="KW-1185">Reference proteome</keyword>
<keyword evidence="1" id="KW-0963">Cytoplasm</keyword>
<dbReference type="GO" id="GO:0005737">
    <property type="term" value="C:cytoplasm"/>
    <property type="evidence" value="ECO:0007669"/>
    <property type="project" value="TreeGrafter"/>
</dbReference>
<evidence type="ECO:0000256" key="2">
    <source>
        <dbReference type="ARBA" id="ARBA00023125"/>
    </source>
</evidence>
<protein>
    <submittedName>
        <fullName evidence="6">Molecular chaperone DnaJ</fullName>
    </submittedName>
</protein>
<dbReference type="EMBL" id="CP021361">
    <property type="protein sequence ID" value="ART52917.1"/>
    <property type="molecule type" value="Genomic_DNA"/>
</dbReference>
<dbReference type="AlphaFoldDB" id="A0A240U676"/>
<gene>
    <name evidence="6" type="ORF">CBP34_16310</name>
</gene>
<dbReference type="GO" id="GO:0051082">
    <property type="term" value="F:unfolded protein binding"/>
    <property type="evidence" value="ECO:0007669"/>
    <property type="project" value="InterPro"/>
</dbReference>
<dbReference type="SUPFAM" id="SSF46565">
    <property type="entry name" value="Chaperone J-domain"/>
    <property type="match status" value="1"/>
</dbReference>
<dbReference type="RefSeq" id="WP_094098650.1">
    <property type="nucleotide sequence ID" value="NZ_CP021361.1"/>
</dbReference>
<evidence type="ECO:0000256" key="4">
    <source>
        <dbReference type="SAM" id="MobiDB-lite"/>
    </source>
</evidence>
<accession>A0A240U676</accession>
<dbReference type="Pfam" id="PF01556">
    <property type="entry name" value="DnaJ_C"/>
    <property type="match status" value="1"/>
</dbReference>
<feature type="domain" description="J" evidence="5">
    <location>
        <begin position="5"/>
        <end position="69"/>
    </location>
</feature>
<dbReference type="GO" id="GO:0042026">
    <property type="term" value="P:protein refolding"/>
    <property type="evidence" value="ECO:0007669"/>
    <property type="project" value="TreeGrafter"/>
</dbReference>
<reference evidence="6 7" key="1">
    <citation type="submission" date="2017-05" db="EMBL/GenBank/DDBJ databases">
        <title>Polyphasic characterization of four soil-derived phenanthrene-degrading Acidovorax strains and proposal of Acidovorax phenanthrenivorans sp. nov.</title>
        <authorList>
            <person name="Singleton D.R."/>
            <person name="Lee J."/>
            <person name="Dickey A.N."/>
            <person name="Stroud A."/>
            <person name="Scholl E.H."/>
            <person name="Wright F.A."/>
            <person name="Aitken M.D."/>
        </authorList>
    </citation>
    <scope>NUCLEOTIDE SEQUENCE [LARGE SCALE GENOMIC DNA]</scope>
    <source>
        <strain evidence="6">NA3</strain>
    </source>
</reference>
<dbReference type="FunFam" id="2.60.260.20:FF:000008">
    <property type="entry name" value="Curved DNA-binding protein"/>
    <property type="match status" value="1"/>
</dbReference>
<dbReference type="CDD" id="cd10747">
    <property type="entry name" value="DnaJ_C"/>
    <property type="match status" value="1"/>
</dbReference>
<evidence type="ECO:0000256" key="1">
    <source>
        <dbReference type="ARBA" id="ARBA00022490"/>
    </source>
</evidence>
<evidence type="ECO:0000313" key="6">
    <source>
        <dbReference type="EMBL" id="ART52917.1"/>
    </source>
</evidence>
<dbReference type="PANTHER" id="PTHR43096:SF52">
    <property type="entry name" value="DNAJ HOMOLOG 1, MITOCHONDRIAL-RELATED"/>
    <property type="match status" value="1"/>
</dbReference>
<feature type="region of interest" description="Disordered" evidence="4">
    <location>
        <begin position="120"/>
        <end position="147"/>
    </location>
</feature>
<dbReference type="Proteomes" id="UP000194432">
    <property type="component" value="Chromosome 1"/>
</dbReference>
<feature type="region of interest" description="Disordered" evidence="4">
    <location>
        <begin position="71"/>
        <end position="108"/>
    </location>
</feature>
<evidence type="ECO:0000259" key="5">
    <source>
        <dbReference type="PROSITE" id="PS50076"/>
    </source>
</evidence>
<dbReference type="SUPFAM" id="SSF49493">
    <property type="entry name" value="HSP40/DnaJ peptide-binding domain"/>
    <property type="match status" value="2"/>
</dbReference>
<organism evidence="6 7">
    <name type="scientific">Acidovorax carolinensis</name>
    <dbReference type="NCBI Taxonomy" id="553814"/>
    <lineage>
        <taxon>Bacteria</taxon>
        <taxon>Pseudomonadati</taxon>
        <taxon>Pseudomonadota</taxon>
        <taxon>Betaproteobacteria</taxon>
        <taxon>Burkholderiales</taxon>
        <taxon>Comamonadaceae</taxon>
        <taxon>Acidovorax</taxon>
    </lineage>
</organism>
<dbReference type="Gene3D" id="2.60.260.20">
    <property type="entry name" value="Urease metallochaperone UreE, N-terminal domain"/>
    <property type="match status" value="2"/>
</dbReference>
<dbReference type="Gene3D" id="1.10.287.110">
    <property type="entry name" value="DnaJ domain"/>
    <property type="match status" value="1"/>
</dbReference>